<evidence type="ECO:0000313" key="5">
    <source>
        <dbReference type="EMBL" id="MDR6335928.1"/>
    </source>
</evidence>
<dbReference type="InterPro" id="IPR018060">
    <property type="entry name" value="HTH_AraC"/>
</dbReference>
<dbReference type="Gene3D" id="1.10.10.60">
    <property type="entry name" value="Homeodomain-like"/>
    <property type="match status" value="1"/>
</dbReference>
<evidence type="ECO:0000256" key="1">
    <source>
        <dbReference type="ARBA" id="ARBA00023015"/>
    </source>
</evidence>
<dbReference type="Pfam" id="PF12833">
    <property type="entry name" value="HTH_18"/>
    <property type="match status" value="1"/>
</dbReference>
<dbReference type="Proteomes" id="UP001245370">
    <property type="component" value="Unassembled WGS sequence"/>
</dbReference>
<evidence type="ECO:0000259" key="3">
    <source>
        <dbReference type="PROSITE" id="PS01124"/>
    </source>
</evidence>
<dbReference type="AlphaFoldDB" id="A0A9W6CL41"/>
<name>A0A9W6CL41_XANFL</name>
<dbReference type="GO" id="GO:0043565">
    <property type="term" value="F:sequence-specific DNA binding"/>
    <property type="evidence" value="ECO:0007669"/>
    <property type="project" value="InterPro"/>
</dbReference>
<accession>A0A9W6CL41</accession>
<gene>
    <name evidence="5" type="ORF">GGQ86_004426</name>
    <name evidence="4" type="ORF">XFLAVUS301_40920</name>
</gene>
<comment type="caution">
    <text evidence="4">The sequence shown here is derived from an EMBL/GenBank/DDBJ whole genome shotgun (WGS) entry which is preliminary data.</text>
</comment>
<protein>
    <submittedName>
        <fullName evidence="5">AraC-like DNA-binding protein</fullName>
    </submittedName>
</protein>
<reference evidence="4" key="1">
    <citation type="submission" date="2022-12" db="EMBL/GenBank/DDBJ databases">
        <title>Reference genome sequencing for broad-spectrum identification of bacterial and archaeal isolates by mass spectrometry.</title>
        <authorList>
            <person name="Sekiguchi Y."/>
            <person name="Tourlousse D.M."/>
        </authorList>
    </citation>
    <scope>NUCLEOTIDE SEQUENCE</scope>
    <source>
        <strain evidence="4">301</strain>
    </source>
</reference>
<evidence type="ECO:0000313" key="6">
    <source>
        <dbReference type="Proteomes" id="UP001144397"/>
    </source>
</evidence>
<evidence type="ECO:0000313" key="4">
    <source>
        <dbReference type="EMBL" id="GLI24418.1"/>
    </source>
</evidence>
<dbReference type="SMART" id="SM00342">
    <property type="entry name" value="HTH_ARAC"/>
    <property type="match status" value="1"/>
</dbReference>
<keyword evidence="1" id="KW-0805">Transcription regulation</keyword>
<dbReference type="GeneID" id="95764865"/>
<dbReference type="Proteomes" id="UP001144397">
    <property type="component" value="Unassembled WGS sequence"/>
</dbReference>
<keyword evidence="2" id="KW-0804">Transcription</keyword>
<keyword evidence="7" id="KW-1185">Reference proteome</keyword>
<dbReference type="InterPro" id="IPR053142">
    <property type="entry name" value="PchR_regulatory_protein"/>
</dbReference>
<dbReference type="PANTHER" id="PTHR47893:SF1">
    <property type="entry name" value="REGULATORY PROTEIN PCHR"/>
    <property type="match status" value="1"/>
</dbReference>
<evidence type="ECO:0000256" key="2">
    <source>
        <dbReference type="ARBA" id="ARBA00023163"/>
    </source>
</evidence>
<dbReference type="InterPro" id="IPR009057">
    <property type="entry name" value="Homeodomain-like_sf"/>
</dbReference>
<dbReference type="RefSeq" id="WP_281809188.1">
    <property type="nucleotide sequence ID" value="NZ_BSDO01000007.1"/>
</dbReference>
<reference evidence="5 7" key="2">
    <citation type="submission" date="2023-07" db="EMBL/GenBank/DDBJ databases">
        <title>Genomic Encyclopedia of Type Strains, Phase IV (KMG-IV): sequencing the most valuable type-strain genomes for metagenomic binning, comparative biology and taxonomic classification.</title>
        <authorList>
            <person name="Goeker M."/>
        </authorList>
    </citation>
    <scope>NUCLEOTIDE SEQUENCE [LARGE SCALE GENOMIC DNA]</scope>
    <source>
        <strain evidence="5 7">DSM 338</strain>
    </source>
</reference>
<organism evidence="4 6">
    <name type="scientific">Xanthobacter flavus</name>
    <dbReference type="NCBI Taxonomy" id="281"/>
    <lineage>
        <taxon>Bacteria</taxon>
        <taxon>Pseudomonadati</taxon>
        <taxon>Pseudomonadota</taxon>
        <taxon>Alphaproteobacteria</taxon>
        <taxon>Hyphomicrobiales</taxon>
        <taxon>Xanthobacteraceae</taxon>
        <taxon>Xanthobacter</taxon>
    </lineage>
</organism>
<dbReference type="SUPFAM" id="SSF46689">
    <property type="entry name" value="Homeodomain-like"/>
    <property type="match status" value="2"/>
</dbReference>
<proteinExistence type="predicted"/>
<dbReference type="EMBL" id="JAVDPY010000009">
    <property type="protein sequence ID" value="MDR6335928.1"/>
    <property type="molecule type" value="Genomic_DNA"/>
</dbReference>
<dbReference type="PROSITE" id="PS01124">
    <property type="entry name" value="HTH_ARAC_FAMILY_2"/>
    <property type="match status" value="1"/>
</dbReference>
<dbReference type="EMBL" id="BSDO01000007">
    <property type="protein sequence ID" value="GLI24418.1"/>
    <property type="molecule type" value="Genomic_DNA"/>
</dbReference>
<evidence type="ECO:0000313" key="7">
    <source>
        <dbReference type="Proteomes" id="UP001245370"/>
    </source>
</evidence>
<feature type="domain" description="HTH araC/xylS-type" evidence="3">
    <location>
        <begin position="225"/>
        <end position="323"/>
    </location>
</feature>
<dbReference type="GO" id="GO:0003700">
    <property type="term" value="F:DNA-binding transcription factor activity"/>
    <property type="evidence" value="ECO:0007669"/>
    <property type="project" value="InterPro"/>
</dbReference>
<dbReference type="PANTHER" id="PTHR47893">
    <property type="entry name" value="REGULATORY PROTEIN PCHR"/>
    <property type="match status" value="1"/>
</dbReference>
<sequence length="323" mass="35759">MGMRRLLQLDFRTIQSELGARHFIPSSELLGSVDDVFKTKEHGYRRIDQATFLHILNFEAGEAYSLAIARADLVCIQLTIAGTYSRNMGDRIASVGRNSLQITNYPSSASDTAAGTRLRGILIVCERQHLLNHFGLRTEHIPPIHRPIFTSRMGAPHALNLPMSLANLVIADQMLSCRYSEPLRGVFMRAKGLELVCEIVSQINALPAQGALAMVGASLKHAAIRTAAEIYRREPHNPPTIAQLTKRVGLNRNDLTAGFKETFGVTPHAYGHIARMEEAERLLRTGEISISEVARRMGYEGYSSFARAYHAHFGRAPSTKPST</sequence>